<gene>
    <name evidence="1" type="ORF">NCTC10899_01408</name>
</gene>
<dbReference type="RefSeq" id="WP_115290752.1">
    <property type="nucleotide sequence ID" value="NZ_UGUU01000001.1"/>
</dbReference>
<dbReference type="EMBL" id="UGUU01000001">
    <property type="protein sequence ID" value="SUD38619.1"/>
    <property type="molecule type" value="Genomic_DNA"/>
</dbReference>
<sequence length="300" mass="32873">MADLWEPVNGVYIATAPLLPWVASLPSIDAVEWGSALISAGFGAGVGAWMAGRISRSTKLRDELLAELRSIDVAITLCASVIDVAGALKKQHVLGLLSKYESDLARFAQYKAAEKRADPFPLSIDNLRLQTIAPPIVELQGLVLKEMSVSPNGVKSMIALADAIGNLNGMIDAYNELLGMFRNGGLPAGFSPEHYYLALPVGGVTNNEYGSAVRGIATYTDDVIFFACKLADCVTSQGVKVRDRYKELSGEKRLIRRIDTLEENTGLIPPDSAYEGWMRGWEEDLSGVDKKRWWWHRKQT</sequence>
<evidence type="ECO:0000313" key="2">
    <source>
        <dbReference type="Proteomes" id="UP000254260"/>
    </source>
</evidence>
<dbReference type="AlphaFoldDB" id="A0A379IQQ7"/>
<dbReference type="Proteomes" id="UP000254260">
    <property type="component" value="Unassembled WGS sequence"/>
</dbReference>
<evidence type="ECO:0000313" key="1">
    <source>
        <dbReference type="EMBL" id="SUD38619.1"/>
    </source>
</evidence>
<protein>
    <submittedName>
        <fullName evidence="1">Uncharacterized protein</fullName>
    </submittedName>
</protein>
<reference evidence="1 2" key="1">
    <citation type="submission" date="2018-06" db="EMBL/GenBank/DDBJ databases">
        <authorList>
            <consortium name="Pathogen Informatics"/>
            <person name="Doyle S."/>
        </authorList>
    </citation>
    <scope>NUCLEOTIDE SEQUENCE [LARGE SCALE GENOMIC DNA]</scope>
    <source>
        <strain evidence="1 2">NCTC10899</strain>
    </source>
</reference>
<accession>A0A379IQQ7</accession>
<proteinExistence type="predicted"/>
<name>A0A379IQQ7_ECTME</name>
<organism evidence="1 2">
    <name type="scientific">Ectopseudomonas mendocina</name>
    <name type="common">Pseudomonas mendocina</name>
    <dbReference type="NCBI Taxonomy" id="300"/>
    <lineage>
        <taxon>Bacteria</taxon>
        <taxon>Pseudomonadati</taxon>
        <taxon>Pseudomonadota</taxon>
        <taxon>Gammaproteobacteria</taxon>
        <taxon>Pseudomonadales</taxon>
        <taxon>Pseudomonadaceae</taxon>
        <taxon>Ectopseudomonas</taxon>
    </lineage>
</organism>
<dbReference type="OrthoDB" id="6850841at2"/>